<gene>
    <name evidence="5" type="ORF">K503DRAFT_784214</name>
</gene>
<proteinExistence type="predicted"/>
<evidence type="ECO:0000256" key="1">
    <source>
        <dbReference type="ARBA" id="ARBA00004340"/>
    </source>
</evidence>
<accession>A0A1B7MVG3</accession>
<evidence type="ECO:0000313" key="5">
    <source>
        <dbReference type="EMBL" id="OAX36614.1"/>
    </source>
</evidence>
<name>A0A1B7MVG3_9AGAM</name>
<comment type="subcellular location">
    <subcellularLocation>
        <location evidence="1">Host cell</location>
    </subcellularLocation>
    <subcellularLocation>
        <location evidence="2">Secreted</location>
    </subcellularLocation>
</comment>
<protein>
    <recommendedName>
        <fullName evidence="4">Crinkler effector protein N-terminal domain-containing protein</fullName>
    </recommendedName>
</protein>
<dbReference type="InParanoid" id="A0A1B7MVG3"/>
<dbReference type="AlphaFoldDB" id="A0A1B7MVG3"/>
<feature type="domain" description="Crinkler effector protein N-terminal" evidence="4">
    <location>
        <begin position="6"/>
        <end position="96"/>
    </location>
</feature>
<dbReference type="GO" id="GO:0043657">
    <property type="term" value="C:host cell"/>
    <property type="evidence" value="ECO:0007669"/>
    <property type="project" value="UniProtKB-SubCell"/>
</dbReference>
<evidence type="ECO:0000259" key="4">
    <source>
        <dbReference type="Pfam" id="PF20147"/>
    </source>
</evidence>
<keyword evidence="6" id="KW-1185">Reference proteome</keyword>
<dbReference type="Pfam" id="PF20147">
    <property type="entry name" value="Crinkler"/>
    <property type="match status" value="1"/>
</dbReference>
<dbReference type="OrthoDB" id="2427869at2759"/>
<reference evidence="5 6" key="1">
    <citation type="submission" date="2016-06" db="EMBL/GenBank/DDBJ databases">
        <title>Comparative genomics of the ectomycorrhizal sister species Rhizopogon vinicolor and Rhizopogon vesiculosus (Basidiomycota: Boletales) reveals a divergence of the mating type B locus.</title>
        <authorList>
            <consortium name="DOE Joint Genome Institute"/>
            <person name="Mujic A.B."/>
            <person name="Kuo A."/>
            <person name="Tritt A."/>
            <person name="Lipzen A."/>
            <person name="Chen C."/>
            <person name="Johnson J."/>
            <person name="Sharma A."/>
            <person name="Barry K."/>
            <person name="Grigoriev I.V."/>
            <person name="Spatafora J.W."/>
        </authorList>
    </citation>
    <scope>NUCLEOTIDE SEQUENCE [LARGE SCALE GENOMIC DNA]</scope>
    <source>
        <strain evidence="5 6">AM-OR11-026</strain>
    </source>
</reference>
<evidence type="ECO:0000256" key="3">
    <source>
        <dbReference type="ARBA" id="ARBA00022525"/>
    </source>
</evidence>
<evidence type="ECO:0000313" key="6">
    <source>
        <dbReference type="Proteomes" id="UP000092154"/>
    </source>
</evidence>
<sequence length="137" mass="15436">MSNTFKMNCFVVGSDPKHIFSIEIPDGYQRKTKPEFDDIDTNYLDIWKVDLPVDNTLEHNLGSLKLDPGQRLFSVVRLSKLFLDLPETNHLNIVVQRAPPVSPNIGLNCLILGDGPKCIFQIEISRTETVVDLGDLI</sequence>
<dbReference type="Proteomes" id="UP000092154">
    <property type="component" value="Unassembled WGS sequence"/>
</dbReference>
<dbReference type="EMBL" id="KV448404">
    <property type="protein sequence ID" value="OAX36614.1"/>
    <property type="molecule type" value="Genomic_DNA"/>
</dbReference>
<organism evidence="5 6">
    <name type="scientific">Rhizopogon vinicolor AM-OR11-026</name>
    <dbReference type="NCBI Taxonomy" id="1314800"/>
    <lineage>
        <taxon>Eukaryota</taxon>
        <taxon>Fungi</taxon>
        <taxon>Dikarya</taxon>
        <taxon>Basidiomycota</taxon>
        <taxon>Agaricomycotina</taxon>
        <taxon>Agaricomycetes</taxon>
        <taxon>Agaricomycetidae</taxon>
        <taxon>Boletales</taxon>
        <taxon>Suillineae</taxon>
        <taxon>Rhizopogonaceae</taxon>
        <taxon>Rhizopogon</taxon>
    </lineage>
</organism>
<dbReference type="InterPro" id="IPR045379">
    <property type="entry name" value="Crinkler_N"/>
</dbReference>
<keyword evidence="3" id="KW-0964">Secreted</keyword>
<evidence type="ECO:0000256" key="2">
    <source>
        <dbReference type="ARBA" id="ARBA00004613"/>
    </source>
</evidence>
<dbReference type="GO" id="GO:0005576">
    <property type="term" value="C:extracellular region"/>
    <property type="evidence" value="ECO:0007669"/>
    <property type="project" value="UniProtKB-SubCell"/>
</dbReference>